<gene>
    <name evidence="2" type="ORF">EZ428_12525</name>
</gene>
<organism evidence="2 3">
    <name type="scientific">Pedobacter frigiditerrae</name>
    <dbReference type="NCBI Taxonomy" id="2530452"/>
    <lineage>
        <taxon>Bacteria</taxon>
        <taxon>Pseudomonadati</taxon>
        <taxon>Bacteroidota</taxon>
        <taxon>Sphingobacteriia</taxon>
        <taxon>Sphingobacteriales</taxon>
        <taxon>Sphingobacteriaceae</taxon>
        <taxon>Pedobacter</taxon>
    </lineage>
</organism>
<evidence type="ECO:0000256" key="1">
    <source>
        <dbReference type="SAM" id="Phobius"/>
    </source>
</evidence>
<dbReference type="AlphaFoldDB" id="A0A4R0MTR4"/>
<dbReference type="OrthoDB" id="1494321at2"/>
<comment type="caution">
    <text evidence="2">The sequence shown here is derived from an EMBL/GenBank/DDBJ whole genome shotgun (WGS) entry which is preliminary data.</text>
</comment>
<accession>A0A4R0MTR4</accession>
<sequence length="91" mass="10540">MEEIQDTLRIIALIISGCITVISAYNTFFDNKGMWIAYNNALNEIYKLKLEISFAEKQGVPVDDKTIESFKNQYQDILDKVNNKWTESKSK</sequence>
<dbReference type="EMBL" id="SJSK01000003">
    <property type="protein sequence ID" value="TCC90107.1"/>
    <property type="molecule type" value="Genomic_DNA"/>
</dbReference>
<dbReference type="Proteomes" id="UP000292884">
    <property type="component" value="Unassembled WGS sequence"/>
</dbReference>
<keyword evidence="1" id="KW-0472">Membrane</keyword>
<proteinExistence type="predicted"/>
<dbReference type="NCBIfam" id="NF033634">
    <property type="entry name" value="SLATT_1"/>
    <property type="match status" value="1"/>
</dbReference>
<keyword evidence="1" id="KW-1133">Transmembrane helix</keyword>
<keyword evidence="3" id="KW-1185">Reference proteome</keyword>
<feature type="transmembrane region" description="Helical" evidence="1">
    <location>
        <begin position="7"/>
        <end position="25"/>
    </location>
</feature>
<keyword evidence="1" id="KW-0812">Transmembrane</keyword>
<evidence type="ECO:0000313" key="2">
    <source>
        <dbReference type="EMBL" id="TCC90107.1"/>
    </source>
</evidence>
<name>A0A4R0MTR4_9SPHI</name>
<reference evidence="2 3" key="1">
    <citation type="submission" date="2019-02" db="EMBL/GenBank/DDBJ databases">
        <title>Pedobacter sp. RP-1-13 sp. nov., isolated from Arctic soil.</title>
        <authorList>
            <person name="Dahal R.H."/>
        </authorList>
    </citation>
    <scope>NUCLEOTIDE SEQUENCE [LARGE SCALE GENOMIC DNA]</scope>
    <source>
        <strain evidence="2 3">RP-1-13</strain>
    </source>
</reference>
<evidence type="ECO:0000313" key="3">
    <source>
        <dbReference type="Proteomes" id="UP000292884"/>
    </source>
</evidence>
<protein>
    <submittedName>
        <fullName evidence="2">SLATT domain-containing protein</fullName>
    </submittedName>
</protein>